<evidence type="ECO:0000259" key="6">
    <source>
        <dbReference type="PROSITE" id="PS50975"/>
    </source>
</evidence>
<name>A0A1F7UFQ1_9BACT</name>
<dbReference type="GO" id="GO:0005524">
    <property type="term" value="F:ATP binding"/>
    <property type="evidence" value="ECO:0007669"/>
    <property type="project" value="UniProtKB-UniRule"/>
</dbReference>
<proteinExistence type="predicted"/>
<accession>A0A1F7UFQ1</accession>
<dbReference type="SUPFAM" id="SSF56059">
    <property type="entry name" value="Glutathione synthetase ATP-binding domain-like"/>
    <property type="match status" value="1"/>
</dbReference>
<reference evidence="7 8" key="1">
    <citation type="journal article" date="2016" name="Nat. Commun.">
        <title>Thousands of microbial genomes shed light on interconnected biogeochemical processes in an aquifer system.</title>
        <authorList>
            <person name="Anantharaman K."/>
            <person name="Brown C.T."/>
            <person name="Hug L.A."/>
            <person name="Sharon I."/>
            <person name="Castelle C.J."/>
            <person name="Probst A.J."/>
            <person name="Thomas B.C."/>
            <person name="Singh A."/>
            <person name="Wilkins M.J."/>
            <person name="Karaoz U."/>
            <person name="Brodie E.L."/>
            <person name="Williams K.H."/>
            <person name="Hubbard S.S."/>
            <person name="Banfield J.F."/>
        </authorList>
    </citation>
    <scope>NUCLEOTIDE SEQUENCE [LARGE SCALE GENOMIC DNA]</scope>
</reference>
<dbReference type="InterPro" id="IPR011761">
    <property type="entry name" value="ATP-grasp"/>
</dbReference>
<keyword evidence="5" id="KW-0547">Nucleotide-binding</keyword>
<evidence type="ECO:0000256" key="2">
    <source>
        <dbReference type="ARBA" id="ARBA00022670"/>
    </source>
</evidence>
<evidence type="ECO:0000256" key="3">
    <source>
        <dbReference type="ARBA" id="ARBA00022801"/>
    </source>
</evidence>
<keyword evidence="2" id="KW-0645">Protease</keyword>
<dbReference type="Gene3D" id="3.30.470.20">
    <property type="entry name" value="ATP-grasp fold, B domain"/>
    <property type="match status" value="1"/>
</dbReference>
<dbReference type="GO" id="GO:0008237">
    <property type="term" value="F:metallopeptidase activity"/>
    <property type="evidence" value="ECO:0007669"/>
    <property type="project" value="UniProtKB-KW"/>
</dbReference>
<dbReference type="GO" id="GO:0080164">
    <property type="term" value="P:regulation of nitric oxide metabolic process"/>
    <property type="evidence" value="ECO:0007669"/>
    <property type="project" value="TreeGrafter"/>
</dbReference>
<dbReference type="EMBL" id="MGEF01000066">
    <property type="protein sequence ID" value="OGL77091.1"/>
    <property type="molecule type" value="Genomic_DNA"/>
</dbReference>
<evidence type="ECO:0000313" key="8">
    <source>
        <dbReference type="Proteomes" id="UP000176604"/>
    </source>
</evidence>
<dbReference type="Pfam" id="PF08014">
    <property type="entry name" value="MATCAP"/>
    <property type="match status" value="1"/>
</dbReference>
<dbReference type="InterPro" id="IPR012548">
    <property type="entry name" value="MATCAP"/>
</dbReference>
<sequence>MNARNLLYIERYNTRADKRFADDKIYTKHFLSSRGIGSAKIYTVIRSYKELKHFQPSSLPHSFVIKPNHGFGGEGIIVIGETRGDTFVSITGERVSWRDLFRACIAILGGKYAISGLRDEVIIEERLEAHEYFRTCAPAGLPDVRVIVFNLIPVVAMLRLPTAESHGKANLHLGAIGLGIDLGTGKTTYGVQHGCFVTLLPNGDRVNSLTLPDWDSVLHTAAQCQKVSEIGYLAVDLALTNKGVKVLELNARAGLSVQIANRVFLKSRLEKVADLKVIDPKQGVEIAQTLFARAPTRAEKQIAASRVVNLFERVRLLNAGQEEVTAKIDPHAEALVLADRISLPPEETVLSFHLRGEKIVSPFARAALPPSHALVIPGKLLKGFLINIASAPSPDGAAAAHRPTPDEKIILNIDKKLFEIGKRIHFLAHLKPENLASLRALFLAHPTASPAFTYPPLDLDIEGLRKELAKLPRDVSHPLAPLFLEKINELDTRLALIAHRGTPDIMPYSVALYGDVTREDFDRAVRWIRAYPVELDTSRELSVKEIHTIARAFLIAHHLKHWKIALQDNAAVDMQVNKSGTLFLSAHARMTEHRLMAVLAHEVETHIYRQENGRLLPYRIFEQGTARYLETEEGLAMLNQERTGVPLGEKKLWAAWRTLAIWHGRNMGFVTLFHYLKSAYGLTDESAWHTCLKVKRGLADTDAHAVFTKDRVYFSGYLKMNEFYRHHGNQGIRRLYLGKIKIEDLPLLSSFDERGVKYTPSWCQNV</sequence>
<dbReference type="InterPro" id="IPR039523">
    <property type="entry name" value="RimK-rel_E_lig_ATP-grasp"/>
</dbReference>
<evidence type="ECO:0000256" key="5">
    <source>
        <dbReference type="PROSITE-ProRule" id="PRU00409"/>
    </source>
</evidence>
<dbReference type="Proteomes" id="UP000176604">
    <property type="component" value="Unassembled WGS sequence"/>
</dbReference>
<comment type="caution">
    <text evidence="7">The sequence shown here is derived from an EMBL/GenBank/DDBJ whole genome shotgun (WGS) entry which is preliminary data.</text>
</comment>
<organism evidence="7 8">
    <name type="scientific">Candidatus Uhrbacteria bacterium RIFCSPHIGHO2_12_FULL_54_23</name>
    <dbReference type="NCBI Taxonomy" id="1802397"/>
    <lineage>
        <taxon>Bacteria</taxon>
        <taxon>Candidatus Uhriibacteriota</taxon>
    </lineage>
</organism>
<keyword evidence="4" id="KW-0482">Metalloprotease</keyword>
<gene>
    <name evidence="7" type="ORF">A3J43_00230</name>
</gene>
<keyword evidence="3" id="KW-0378">Hydrolase</keyword>
<keyword evidence="5" id="KW-0067">ATP-binding</keyword>
<dbReference type="PROSITE" id="PS50975">
    <property type="entry name" value="ATP_GRASP"/>
    <property type="match status" value="1"/>
</dbReference>
<evidence type="ECO:0000256" key="1">
    <source>
        <dbReference type="ARBA" id="ARBA00001947"/>
    </source>
</evidence>
<dbReference type="GO" id="GO:0046872">
    <property type="term" value="F:metal ion binding"/>
    <property type="evidence" value="ECO:0007669"/>
    <property type="project" value="InterPro"/>
</dbReference>
<comment type="cofactor">
    <cofactor evidence="1">
        <name>Zn(2+)</name>
        <dbReference type="ChEBI" id="CHEBI:29105"/>
    </cofactor>
</comment>
<evidence type="ECO:0000313" key="7">
    <source>
        <dbReference type="EMBL" id="OGL77091.1"/>
    </source>
</evidence>
<feature type="domain" description="ATP-grasp" evidence="6">
    <location>
        <begin position="28"/>
        <end position="277"/>
    </location>
</feature>
<dbReference type="PANTHER" id="PTHR31817">
    <property type="match status" value="1"/>
</dbReference>
<dbReference type="STRING" id="1802397.A3J43_00230"/>
<dbReference type="SMART" id="SM01154">
    <property type="entry name" value="DUF1704"/>
    <property type="match status" value="1"/>
</dbReference>
<protein>
    <recommendedName>
        <fullName evidence="6">ATP-grasp domain-containing protein</fullName>
    </recommendedName>
</protein>
<dbReference type="GO" id="GO:0006508">
    <property type="term" value="P:proteolysis"/>
    <property type="evidence" value="ECO:0007669"/>
    <property type="project" value="UniProtKB-KW"/>
</dbReference>
<dbReference type="AlphaFoldDB" id="A0A1F7UFQ1"/>
<evidence type="ECO:0000256" key="4">
    <source>
        <dbReference type="ARBA" id="ARBA00023049"/>
    </source>
</evidence>
<dbReference type="PANTHER" id="PTHR31817:SF0">
    <property type="entry name" value="CHROMOSOME UNDETERMINED SCAFFOLD_67, WHOLE GENOME SHOTGUN SEQUENCE"/>
    <property type="match status" value="1"/>
</dbReference>
<dbReference type="Pfam" id="PF14397">
    <property type="entry name" value="ATPgrasp_ST"/>
    <property type="match status" value="1"/>
</dbReference>